<proteinExistence type="predicted"/>
<feature type="region of interest" description="Disordered" evidence="1">
    <location>
        <begin position="1"/>
        <end position="21"/>
    </location>
</feature>
<name>A0A4S9ATQ1_AURPU</name>
<organism evidence="2 3">
    <name type="scientific">Aureobasidium pullulans</name>
    <name type="common">Black yeast</name>
    <name type="synonym">Pullularia pullulans</name>
    <dbReference type="NCBI Taxonomy" id="5580"/>
    <lineage>
        <taxon>Eukaryota</taxon>
        <taxon>Fungi</taxon>
        <taxon>Dikarya</taxon>
        <taxon>Ascomycota</taxon>
        <taxon>Pezizomycotina</taxon>
        <taxon>Dothideomycetes</taxon>
        <taxon>Dothideomycetidae</taxon>
        <taxon>Dothideales</taxon>
        <taxon>Saccotheciaceae</taxon>
        <taxon>Aureobasidium</taxon>
    </lineage>
</organism>
<feature type="region of interest" description="Disordered" evidence="1">
    <location>
        <begin position="313"/>
        <end position="340"/>
    </location>
</feature>
<evidence type="ECO:0000313" key="3">
    <source>
        <dbReference type="Proteomes" id="UP000304928"/>
    </source>
</evidence>
<accession>A0A4S9ATQ1</accession>
<sequence length="431" mass="48129">MSVRYVPPHIRNRRSSDYTSSTMTTIEMPLSFSTIVSVNSNEEPRTYIGHNQTPRGLARSRFAQMEATPSRATPTAPRAMSNIPIRPLNSSRGRPREAGHGHTRGKRPIRTISPSVRQTQLPIMGPMLPLQDMLSLGHMGPMLPVSRVPPAAPRAFYAPHPRHSFTSLPSASRRTGVSYRAPAMPTPPRTPTDARTLIGPDSNLVSLEEITAHFGLAHDQINHTLNASADQPDNLMFVVLFKSAYKNWYRHGIVYAKTDLHLLPGYELPYPLEGNDELMEDCGDDGSDSDMYSVSDLIDLRSRAVSAASLRVELSSNSSNPSTPSTSEHADKEGTYRLPSSHPEVFPPIALFSQVLPLDRVHGFKFLGWHEISETEFFAPDTPELIDMLQRKGDRIAWESGVERCEWAKIRLIRDEATERERGPLRIARLD</sequence>
<protein>
    <submittedName>
        <fullName evidence="2">Uncharacterized protein</fullName>
    </submittedName>
</protein>
<feature type="region of interest" description="Disordered" evidence="1">
    <location>
        <begin position="166"/>
        <end position="195"/>
    </location>
</feature>
<feature type="compositionally biased region" description="Low complexity" evidence="1">
    <location>
        <begin position="315"/>
        <end position="327"/>
    </location>
</feature>
<evidence type="ECO:0000313" key="2">
    <source>
        <dbReference type="EMBL" id="THW83455.1"/>
    </source>
</evidence>
<dbReference type="Proteomes" id="UP000304928">
    <property type="component" value="Unassembled WGS sequence"/>
</dbReference>
<gene>
    <name evidence="2" type="ORF">D6D15_09568</name>
</gene>
<dbReference type="EMBL" id="QZAR01000278">
    <property type="protein sequence ID" value="THW83455.1"/>
    <property type="molecule type" value="Genomic_DNA"/>
</dbReference>
<evidence type="ECO:0000256" key="1">
    <source>
        <dbReference type="SAM" id="MobiDB-lite"/>
    </source>
</evidence>
<comment type="caution">
    <text evidence="2">The sequence shown here is derived from an EMBL/GenBank/DDBJ whole genome shotgun (WGS) entry which is preliminary data.</text>
</comment>
<feature type="region of interest" description="Disordered" evidence="1">
    <location>
        <begin position="66"/>
        <end position="108"/>
    </location>
</feature>
<feature type="compositionally biased region" description="Polar residues" evidence="1">
    <location>
        <begin position="166"/>
        <end position="175"/>
    </location>
</feature>
<dbReference type="AlphaFoldDB" id="A0A4S9ATQ1"/>
<reference evidence="2 3" key="1">
    <citation type="submission" date="2018-10" db="EMBL/GenBank/DDBJ databases">
        <title>Fifty Aureobasidium pullulans genomes reveal a recombining polyextremotolerant generalist.</title>
        <authorList>
            <person name="Gostincar C."/>
            <person name="Turk M."/>
            <person name="Zajc J."/>
            <person name="Gunde-Cimerman N."/>
        </authorList>
    </citation>
    <scope>NUCLEOTIDE SEQUENCE [LARGE SCALE GENOMIC DNA]</scope>
    <source>
        <strain evidence="2 3">EXF-10507</strain>
    </source>
</reference>